<keyword evidence="8" id="KW-0413">Isomerase</keyword>
<keyword evidence="4" id="KW-0378">Hydrolase</keyword>
<dbReference type="Pfam" id="PF14493">
    <property type="entry name" value="HTH_40"/>
    <property type="match status" value="1"/>
</dbReference>
<dbReference type="GO" id="GO:0003677">
    <property type="term" value="F:DNA binding"/>
    <property type="evidence" value="ECO:0007669"/>
    <property type="project" value="UniProtKB-KW"/>
</dbReference>
<dbReference type="GO" id="GO:0009378">
    <property type="term" value="F:four-way junction helicase activity"/>
    <property type="evidence" value="ECO:0007669"/>
    <property type="project" value="TreeGrafter"/>
</dbReference>
<keyword evidence="6" id="KW-0067">ATP-binding</keyword>
<dbReference type="EMBL" id="MHKO01000049">
    <property type="protein sequence ID" value="OGY91306.1"/>
    <property type="molecule type" value="Genomic_DNA"/>
</dbReference>
<evidence type="ECO:0000256" key="8">
    <source>
        <dbReference type="ARBA" id="ARBA00023235"/>
    </source>
</evidence>
<dbReference type="NCBIfam" id="TIGR00614">
    <property type="entry name" value="recQ_fam"/>
    <property type="match status" value="1"/>
</dbReference>
<evidence type="ECO:0000256" key="11">
    <source>
        <dbReference type="ARBA" id="ARBA00044535"/>
    </source>
</evidence>
<dbReference type="PANTHER" id="PTHR13710">
    <property type="entry name" value="DNA HELICASE RECQ FAMILY MEMBER"/>
    <property type="match status" value="1"/>
</dbReference>
<dbReference type="GO" id="GO:0043590">
    <property type="term" value="C:bacterial nucleoid"/>
    <property type="evidence" value="ECO:0007669"/>
    <property type="project" value="TreeGrafter"/>
</dbReference>
<dbReference type="SMART" id="SM00487">
    <property type="entry name" value="DEXDc"/>
    <property type="match status" value="1"/>
</dbReference>
<evidence type="ECO:0000313" key="15">
    <source>
        <dbReference type="EMBL" id="OGY91306.1"/>
    </source>
</evidence>
<dbReference type="CDD" id="cd17920">
    <property type="entry name" value="DEXHc_RecQ"/>
    <property type="match status" value="1"/>
</dbReference>
<dbReference type="GO" id="GO:0005737">
    <property type="term" value="C:cytoplasm"/>
    <property type="evidence" value="ECO:0007669"/>
    <property type="project" value="TreeGrafter"/>
</dbReference>
<evidence type="ECO:0000313" key="16">
    <source>
        <dbReference type="Proteomes" id="UP000178109"/>
    </source>
</evidence>
<dbReference type="PROSITE" id="PS51192">
    <property type="entry name" value="HELICASE_ATP_BIND_1"/>
    <property type="match status" value="1"/>
</dbReference>
<dbReference type="InterPro" id="IPR032284">
    <property type="entry name" value="RecQ_Zn-bd"/>
</dbReference>
<comment type="catalytic activity">
    <reaction evidence="9">
        <text>Couples ATP hydrolysis with the unwinding of duplex DNA by translocating in the 3'-5' direction.</text>
        <dbReference type="EC" id="5.6.2.4"/>
    </reaction>
</comment>
<dbReference type="InterPro" id="IPR001650">
    <property type="entry name" value="Helicase_C-like"/>
</dbReference>
<evidence type="ECO:0000256" key="4">
    <source>
        <dbReference type="ARBA" id="ARBA00022801"/>
    </source>
</evidence>
<dbReference type="Pfam" id="PF00270">
    <property type="entry name" value="DEAD"/>
    <property type="match status" value="1"/>
</dbReference>
<dbReference type="Proteomes" id="UP000178109">
    <property type="component" value="Unassembled WGS sequence"/>
</dbReference>
<accession>A0A1G2BR28</accession>
<dbReference type="InterPro" id="IPR011545">
    <property type="entry name" value="DEAD/DEAH_box_helicase_dom"/>
</dbReference>
<protein>
    <recommendedName>
        <fullName evidence="11">ATP-dependent DNA helicase RecQ</fullName>
        <ecNumber evidence="10">5.6.2.4</ecNumber>
    </recommendedName>
    <alternativeName>
        <fullName evidence="12">DNA 3'-5' helicase RecQ</fullName>
    </alternativeName>
</protein>
<dbReference type="InterPro" id="IPR029491">
    <property type="entry name" value="Helicase_HTH"/>
</dbReference>
<keyword evidence="3" id="KW-0547">Nucleotide-binding</keyword>
<evidence type="ECO:0000256" key="2">
    <source>
        <dbReference type="ARBA" id="ARBA00022723"/>
    </source>
</evidence>
<dbReference type="Pfam" id="PF00271">
    <property type="entry name" value="Helicase_C"/>
    <property type="match status" value="1"/>
</dbReference>
<dbReference type="FunFam" id="3.40.50.300:FF:001389">
    <property type="entry name" value="ATP-dependent DNA helicase RecQ"/>
    <property type="match status" value="1"/>
</dbReference>
<dbReference type="AlphaFoldDB" id="A0A1G2BR28"/>
<feature type="domain" description="Helicase C-terminal" evidence="14">
    <location>
        <begin position="219"/>
        <end position="362"/>
    </location>
</feature>
<dbReference type="GO" id="GO:0030894">
    <property type="term" value="C:replisome"/>
    <property type="evidence" value="ECO:0007669"/>
    <property type="project" value="TreeGrafter"/>
</dbReference>
<dbReference type="GO" id="GO:0016787">
    <property type="term" value="F:hydrolase activity"/>
    <property type="evidence" value="ECO:0007669"/>
    <property type="project" value="UniProtKB-KW"/>
</dbReference>
<keyword evidence="5" id="KW-0347">Helicase</keyword>
<evidence type="ECO:0000256" key="6">
    <source>
        <dbReference type="ARBA" id="ARBA00022840"/>
    </source>
</evidence>
<dbReference type="GO" id="GO:0043138">
    <property type="term" value="F:3'-5' DNA helicase activity"/>
    <property type="evidence" value="ECO:0007669"/>
    <property type="project" value="UniProtKB-EC"/>
</dbReference>
<gene>
    <name evidence="15" type="ORF">A3H70_03145</name>
</gene>
<comment type="similarity">
    <text evidence="1">Belongs to the helicase family. RecQ subfamily.</text>
</comment>
<dbReference type="SMART" id="SM00490">
    <property type="entry name" value="HELICc"/>
    <property type="match status" value="1"/>
</dbReference>
<dbReference type="STRING" id="1798553.A3H70_03145"/>
<evidence type="ECO:0000256" key="5">
    <source>
        <dbReference type="ARBA" id="ARBA00022806"/>
    </source>
</evidence>
<dbReference type="GO" id="GO:0046872">
    <property type="term" value="F:metal ion binding"/>
    <property type="evidence" value="ECO:0007669"/>
    <property type="project" value="UniProtKB-KW"/>
</dbReference>
<dbReference type="InterPro" id="IPR027417">
    <property type="entry name" value="P-loop_NTPase"/>
</dbReference>
<dbReference type="PROSITE" id="PS51194">
    <property type="entry name" value="HELICASE_CTER"/>
    <property type="match status" value="1"/>
</dbReference>
<sequence>MLEDCLKQYFTFDSFRPGQKEIVQSILDGQDTVAILPTGGGKSLCYQLPALINNNLTLVVSPLIALMRDQVDALQARGIPATFINSSLSPEEMDERLQDVRDRSVQIAYVAPERFSSERFRRLLGEIRIGLFAVDEAHCISQWGHDFRPDYRLLGGQIASLKNRPTVAAFTATATPEVRDDIVAGLGLQNPQVHVRGFDRPNLYFFARPKLKERERQHEIVRLVRSIEGSGIVYALTRKHAEELAQFLNEQGISAVAYHAGLEKAERTRVQRAFMDNQFKVICATVAFGMGIDKADIRFVIHAGMPSTLEGYYQEAGRAGRDGERAYCILLQGGRDKSLHHFFINQSRFEMQDKGKPEREIESYLATKYRQLRAIEHYLERQGCRRRAILEYFGDEAISQLAENCKACDACINFQWQSESRDKALVEKHLEKKSDISDSILESAKLYQAGQTPDEIAKIRSLSVGTVFSHLLRWYAAGGDFKVEDYITPEEEKQVFAAMVRAGDLSRLTPIKEQLPDDFAWEKIKIVVAKVQRIRL</sequence>
<name>A0A1G2BR28_9BACT</name>
<evidence type="ECO:0000256" key="9">
    <source>
        <dbReference type="ARBA" id="ARBA00034617"/>
    </source>
</evidence>
<feature type="domain" description="Helicase ATP-binding" evidence="13">
    <location>
        <begin position="23"/>
        <end position="192"/>
    </location>
</feature>
<dbReference type="CDD" id="cd18794">
    <property type="entry name" value="SF2_C_RecQ"/>
    <property type="match status" value="1"/>
</dbReference>
<evidence type="ECO:0000259" key="13">
    <source>
        <dbReference type="PROSITE" id="PS51192"/>
    </source>
</evidence>
<comment type="caution">
    <text evidence="15">The sequence shown here is derived from an EMBL/GenBank/DDBJ whole genome shotgun (WGS) entry which is preliminary data.</text>
</comment>
<evidence type="ECO:0000256" key="3">
    <source>
        <dbReference type="ARBA" id="ARBA00022741"/>
    </source>
</evidence>
<dbReference type="InterPro" id="IPR004589">
    <property type="entry name" value="DNA_helicase_ATP-dep_RecQ"/>
</dbReference>
<dbReference type="EC" id="5.6.2.4" evidence="10"/>
<dbReference type="PANTHER" id="PTHR13710:SF105">
    <property type="entry name" value="ATP-DEPENDENT DNA HELICASE Q1"/>
    <property type="match status" value="1"/>
</dbReference>
<evidence type="ECO:0000256" key="10">
    <source>
        <dbReference type="ARBA" id="ARBA00034808"/>
    </source>
</evidence>
<proteinExistence type="inferred from homology"/>
<dbReference type="Pfam" id="PF16124">
    <property type="entry name" value="RecQ_Zn_bind"/>
    <property type="match status" value="1"/>
</dbReference>
<dbReference type="GO" id="GO:0005524">
    <property type="term" value="F:ATP binding"/>
    <property type="evidence" value="ECO:0007669"/>
    <property type="project" value="UniProtKB-KW"/>
</dbReference>
<keyword evidence="2" id="KW-0479">Metal-binding</keyword>
<evidence type="ECO:0000259" key="14">
    <source>
        <dbReference type="PROSITE" id="PS51194"/>
    </source>
</evidence>
<dbReference type="InterPro" id="IPR014001">
    <property type="entry name" value="Helicase_ATP-bd"/>
</dbReference>
<evidence type="ECO:0000256" key="12">
    <source>
        <dbReference type="ARBA" id="ARBA00044550"/>
    </source>
</evidence>
<keyword evidence="7" id="KW-0238">DNA-binding</keyword>
<evidence type="ECO:0000256" key="1">
    <source>
        <dbReference type="ARBA" id="ARBA00005446"/>
    </source>
</evidence>
<dbReference type="Gene3D" id="3.40.50.300">
    <property type="entry name" value="P-loop containing nucleotide triphosphate hydrolases"/>
    <property type="match status" value="2"/>
</dbReference>
<organism evidence="15 16">
    <name type="scientific">Candidatus Komeilibacteria bacterium RIFCSPLOWO2_02_FULL_48_11</name>
    <dbReference type="NCBI Taxonomy" id="1798553"/>
    <lineage>
        <taxon>Bacteria</taxon>
        <taxon>Candidatus Komeiliibacteriota</taxon>
    </lineage>
</organism>
<dbReference type="GO" id="GO:0006310">
    <property type="term" value="P:DNA recombination"/>
    <property type="evidence" value="ECO:0007669"/>
    <property type="project" value="InterPro"/>
</dbReference>
<reference evidence="15 16" key="1">
    <citation type="journal article" date="2016" name="Nat. Commun.">
        <title>Thousands of microbial genomes shed light on interconnected biogeochemical processes in an aquifer system.</title>
        <authorList>
            <person name="Anantharaman K."/>
            <person name="Brown C.T."/>
            <person name="Hug L.A."/>
            <person name="Sharon I."/>
            <person name="Castelle C.J."/>
            <person name="Probst A.J."/>
            <person name="Thomas B.C."/>
            <person name="Singh A."/>
            <person name="Wilkins M.J."/>
            <person name="Karaoz U."/>
            <person name="Brodie E.L."/>
            <person name="Williams K.H."/>
            <person name="Hubbard S.S."/>
            <person name="Banfield J.F."/>
        </authorList>
    </citation>
    <scope>NUCLEOTIDE SEQUENCE [LARGE SCALE GENOMIC DNA]</scope>
</reference>
<evidence type="ECO:0000256" key="7">
    <source>
        <dbReference type="ARBA" id="ARBA00023125"/>
    </source>
</evidence>
<dbReference type="GO" id="GO:0006281">
    <property type="term" value="P:DNA repair"/>
    <property type="evidence" value="ECO:0007669"/>
    <property type="project" value="TreeGrafter"/>
</dbReference>
<dbReference type="SUPFAM" id="SSF52540">
    <property type="entry name" value="P-loop containing nucleoside triphosphate hydrolases"/>
    <property type="match status" value="1"/>
</dbReference>